<accession>A0A6A6YRT7</accession>
<reference evidence="1 3" key="1">
    <citation type="journal article" date="2020" name="Stud. Mycol.">
        <title>101 Dothideomycetes genomes: a test case for predicting lifestyles and emergence of pathogens.</title>
        <authorList>
            <person name="Haridas S."/>
            <person name="Albert R."/>
            <person name="Binder M."/>
            <person name="Bloem J."/>
            <person name="Labutti K."/>
            <person name="Salamov A."/>
            <person name="Andreopoulos B."/>
            <person name="Baker S."/>
            <person name="Barry K."/>
            <person name="Bills G."/>
            <person name="Bluhm B."/>
            <person name="Cannon C."/>
            <person name="Castanera R."/>
            <person name="Culley D."/>
            <person name="Daum C."/>
            <person name="Ezra D."/>
            <person name="Gonzalez J."/>
            <person name="Henrissat B."/>
            <person name="Kuo A."/>
            <person name="Liang C."/>
            <person name="Lipzen A."/>
            <person name="Lutzoni F."/>
            <person name="Magnuson J."/>
            <person name="Mondo S."/>
            <person name="Nolan M."/>
            <person name="Ohm R."/>
            <person name="Pangilinan J."/>
            <person name="Park H.-J."/>
            <person name="Ramirez L."/>
            <person name="Alfaro M."/>
            <person name="Sun H."/>
            <person name="Tritt A."/>
            <person name="Yoshinaga Y."/>
            <person name="Zwiers L.-H."/>
            <person name="Turgeon B."/>
            <person name="Goodwin S."/>
            <person name="Spatafora J."/>
            <person name="Crous P."/>
            <person name="Grigoriev I."/>
        </authorList>
    </citation>
    <scope>NUCLEOTIDE SEQUENCE</scope>
    <source>
        <strain evidence="1 3">CBS 304.34</strain>
    </source>
</reference>
<proteinExistence type="predicted"/>
<dbReference type="EMBL" id="MU003698">
    <property type="protein sequence ID" value="KAF2811520.1"/>
    <property type="molecule type" value="Genomic_DNA"/>
</dbReference>
<sequence>MSSIWTCNICYISMPIADGPYHLVEDDHIKRLITRLSDNTIRLVNNGITNSFTTYGLTEEDPIDRFFESFSSFKYDSSLPPSTSYKHLQKHLNWLPGSPESNEIWETYQSALRQEFDLWYGAEDDLTAWHSLCRAIGINPLPTTCKRCKKAVRNCHINMIDLIHWGRSGGEANGKRVRIFRTVRELSVYSRQSGRIFKNTFHKDSEEGGVVLRHLLRHLFPPRATKHVSI</sequence>
<dbReference type="PANTHER" id="PTHR38846">
    <property type="entry name" value="C3H1-TYPE DOMAIN-CONTAINING PROTEIN"/>
    <property type="match status" value="1"/>
</dbReference>
<name>A0A6A6YRT7_9PEZI</name>
<dbReference type="AlphaFoldDB" id="A0A6A6YRT7"/>
<gene>
    <name evidence="1 3" type="ORF">BDZ99DRAFT_413999</name>
</gene>
<organism evidence="1">
    <name type="scientific">Mytilinidion resinicola</name>
    <dbReference type="NCBI Taxonomy" id="574789"/>
    <lineage>
        <taxon>Eukaryota</taxon>
        <taxon>Fungi</taxon>
        <taxon>Dikarya</taxon>
        <taxon>Ascomycota</taxon>
        <taxon>Pezizomycotina</taxon>
        <taxon>Dothideomycetes</taxon>
        <taxon>Pleosporomycetidae</taxon>
        <taxon>Mytilinidiales</taxon>
        <taxon>Mytilinidiaceae</taxon>
        <taxon>Mytilinidion</taxon>
    </lineage>
</organism>
<protein>
    <submittedName>
        <fullName evidence="1 3">Uncharacterized protein</fullName>
    </submittedName>
</protein>
<dbReference type="OrthoDB" id="6105938at2759"/>
<dbReference type="GeneID" id="54457607"/>
<evidence type="ECO:0000313" key="2">
    <source>
        <dbReference type="Proteomes" id="UP000504636"/>
    </source>
</evidence>
<evidence type="ECO:0000313" key="3">
    <source>
        <dbReference type="RefSeq" id="XP_033578484.1"/>
    </source>
</evidence>
<dbReference type="RefSeq" id="XP_033578484.1">
    <property type="nucleotide sequence ID" value="XM_033716714.1"/>
</dbReference>
<reference evidence="3" key="3">
    <citation type="submission" date="2025-04" db="UniProtKB">
        <authorList>
            <consortium name="RefSeq"/>
        </authorList>
    </citation>
    <scope>IDENTIFICATION</scope>
    <source>
        <strain evidence="3">CBS 304.34</strain>
    </source>
</reference>
<evidence type="ECO:0000313" key="1">
    <source>
        <dbReference type="EMBL" id="KAF2811520.1"/>
    </source>
</evidence>
<keyword evidence="2" id="KW-1185">Reference proteome</keyword>
<reference evidence="3" key="2">
    <citation type="submission" date="2020-04" db="EMBL/GenBank/DDBJ databases">
        <authorList>
            <consortium name="NCBI Genome Project"/>
        </authorList>
    </citation>
    <scope>NUCLEOTIDE SEQUENCE</scope>
    <source>
        <strain evidence="3">CBS 304.34</strain>
    </source>
</reference>
<dbReference type="PANTHER" id="PTHR38846:SF1">
    <property type="entry name" value="C3H1-TYPE DOMAIN-CONTAINING PROTEIN"/>
    <property type="match status" value="1"/>
</dbReference>
<dbReference type="Proteomes" id="UP000504636">
    <property type="component" value="Unplaced"/>
</dbReference>